<dbReference type="GO" id="GO:0003676">
    <property type="term" value="F:nucleic acid binding"/>
    <property type="evidence" value="ECO:0007669"/>
    <property type="project" value="InterPro"/>
</dbReference>
<sequence length="73" mass="8291">MPPDSLDGASSYSKIMIPNVLLKQHTIVFQSKKLNWPCHSPNLNLTEHAFHMLKRKLKASIPQNQQELKIAAL</sequence>
<evidence type="ECO:0008006" key="2">
    <source>
        <dbReference type="Google" id="ProtNLM"/>
    </source>
</evidence>
<protein>
    <recommendedName>
        <fullName evidence="2">Tc1-like transposase DDE domain-containing protein</fullName>
    </recommendedName>
</protein>
<dbReference type="InterPro" id="IPR036397">
    <property type="entry name" value="RNaseH_sf"/>
</dbReference>
<dbReference type="EMBL" id="GBXM01019513">
    <property type="protein sequence ID" value="JAH89064.1"/>
    <property type="molecule type" value="Transcribed_RNA"/>
</dbReference>
<evidence type="ECO:0000313" key="1">
    <source>
        <dbReference type="EMBL" id="JAH89064.1"/>
    </source>
</evidence>
<reference evidence="1" key="1">
    <citation type="submission" date="2014-11" db="EMBL/GenBank/DDBJ databases">
        <authorList>
            <person name="Amaro Gonzalez C."/>
        </authorList>
    </citation>
    <scope>NUCLEOTIDE SEQUENCE</scope>
</reference>
<reference evidence="1" key="2">
    <citation type="journal article" date="2015" name="Fish Shellfish Immunol.">
        <title>Early steps in the European eel (Anguilla anguilla)-Vibrio vulnificus interaction in the gills: Role of the RtxA13 toxin.</title>
        <authorList>
            <person name="Callol A."/>
            <person name="Pajuelo D."/>
            <person name="Ebbesson L."/>
            <person name="Teles M."/>
            <person name="MacKenzie S."/>
            <person name="Amaro C."/>
        </authorList>
    </citation>
    <scope>NUCLEOTIDE SEQUENCE</scope>
</reference>
<organism evidence="1">
    <name type="scientific">Anguilla anguilla</name>
    <name type="common">European freshwater eel</name>
    <name type="synonym">Muraena anguilla</name>
    <dbReference type="NCBI Taxonomy" id="7936"/>
    <lineage>
        <taxon>Eukaryota</taxon>
        <taxon>Metazoa</taxon>
        <taxon>Chordata</taxon>
        <taxon>Craniata</taxon>
        <taxon>Vertebrata</taxon>
        <taxon>Euteleostomi</taxon>
        <taxon>Actinopterygii</taxon>
        <taxon>Neopterygii</taxon>
        <taxon>Teleostei</taxon>
        <taxon>Anguilliformes</taxon>
        <taxon>Anguillidae</taxon>
        <taxon>Anguilla</taxon>
    </lineage>
</organism>
<proteinExistence type="predicted"/>
<accession>A0A0E9WF94</accession>
<name>A0A0E9WF94_ANGAN</name>
<dbReference type="AlphaFoldDB" id="A0A0E9WF94"/>
<dbReference type="Gene3D" id="3.30.420.10">
    <property type="entry name" value="Ribonuclease H-like superfamily/Ribonuclease H"/>
    <property type="match status" value="1"/>
</dbReference>